<sequence length="64" mass="6630">MFEAGEEVLIVSCEDDPRAAGRTGRIVDEVPPGPLTGGRWTVNGIGLLIGPVLCHADELLSTGA</sequence>
<organism evidence="1 2">
    <name type="scientific">Streptomyces misionensis</name>
    <dbReference type="NCBI Taxonomy" id="67331"/>
    <lineage>
        <taxon>Bacteria</taxon>
        <taxon>Bacillati</taxon>
        <taxon>Actinomycetota</taxon>
        <taxon>Actinomycetes</taxon>
        <taxon>Kitasatosporales</taxon>
        <taxon>Streptomycetaceae</taxon>
        <taxon>Streptomyces</taxon>
    </lineage>
</organism>
<name>A0A1H5K285_9ACTN</name>
<evidence type="ECO:0000313" key="1">
    <source>
        <dbReference type="EMBL" id="SEE58956.1"/>
    </source>
</evidence>
<proteinExistence type="predicted"/>
<dbReference type="AlphaFoldDB" id="A0A1H5K285"/>
<dbReference type="EMBL" id="FNTD01000005">
    <property type="protein sequence ID" value="SEE58956.1"/>
    <property type="molecule type" value="Genomic_DNA"/>
</dbReference>
<dbReference type="GeneID" id="95516621"/>
<dbReference type="STRING" id="67331.SAMN04490357_7673"/>
<reference evidence="1 2" key="1">
    <citation type="submission" date="2016-10" db="EMBL/GenBank/DDBJ databases">
        <authorList>
            <person name="de Groot N.N."/>
        </authorList>
    </citation>
    <scope>NUCLEOTIDE SEQUENCE [LARGE SCALE GENOMIC DNA]</scope>
    <source>
        <strain evidence="1 2">DSM 40306</strain>
    </source>
</reference>
<accession>A0A1H5K285</accession>
<dbReference type="Proteomes" id="UP000182375">
    <property type="component" value="Unassembled WGS sequence"/>
</dbReference>
<gene>
    <name evidence="1" type="ORF">SAMN04490357_7673</name>
</gene>
<evidence type="ECO:0000313" key="2">
    <source>
        <dbReference type="Proteomes" id="UP000182375"/>
    </source>
</evidence>
<dbReference type="RefSeq" id="WP_074996400.1">
    <property type="nucleotide sequence ID" value="NZ_FNTD01000005.1"/>
</dbReference>
<protein>
    <submittedName>
        <fullName evidence="1">Uncharacterized protein</fullName>
    </submittedName>
</protein>